<accession>A0ABU2BP58</accession>
<protein>
    <recommendedName>
        <fullName evidence="4">Terminase</fullName>
    </recommendedName>
</protein>
<sequence length="97" mass="10615">MDELQRDALERTILAGVRRGVLKLEEDAALLALCRMLADQMDNEAADNDEGPSTRLSAAYLSALKDLQRALGREKEKSQKGSKLAHLRAVHSVKDAG</sequence>
<evidence type="ECO:0000313" key="3">
    <source>
        <dbReference type="Proteomes" id="UP001183817"/>
    </source>
</evidence>
<name>A0ABU2BP58_9MICC</name>
<proteinExistence type="predicted"/>
<feature type="region of interest" description="Disordered" evidence="1">
    <location>
        <begin position="74"/>
        <end position="97"/>
    </location>
</feature>
<keyword evidence="3" id="KW-1185">Reference proteome</keyword>
<evidence type="ECO:0000256" key="1">
    <source>
        <dbReference type="SAM" id="MobiDB-lite"/>
    </source>
</evidence>
<organism evidence="2 3">
    <name type="scientific">Paeniglutamicibacter sulfureus</name>
    <dbReference type="NCBI Taxonomy" id="43666"/>
    <lineage>
        <taxon>Bacteria</taxon>
        <taxon>Bacillati</taxon>
        <taxon>Actinomycetota</taxon>
        <taxon>Actinomycetes</taxon>
        <taxon>Micrococcales</taxon>
        <taxon>Micrococcaceae</taxon>
        <taxon>Paeniglutamicibacter</taxon>
    </lineage>
</organism>
<gene>
    <name evidence="2" type="ORF">J2S64_003757</name>
</gene>
<dbReference type="EMBL" id="JAVDYI010000001">
    <property type="protein sequence ID" value="MDR7360066.1"/>
    <property type="molecule type" value="Genomic_DNA"/>
</dbReference>
<evidence type="ECO:0000313" key="2">
    <source>
        <dbReference type="EMBL" id="MDR7360066.1"/>
    </source>
</evidence>
<comment type="caution">
    <text evidence="2">The sequence shown here is derived from an EMBL/GenBank/DDBJ whole genome shotgun (WGS) entry which is preliminary data.</text>
</comment>
<dbReference type="Proteomes" id="UP001183817">
    <property type="component" value="Unassembled WGS sequence"/>
</dbReference>
<dbReference type="RefSeq" id="WP_310292792.1">
    <property type="nucleotide sequence ID" value="NZ_BAAAWO010000001.1"/>
</dbReference>
<reference evidence="2 3" key="1">
    <citation type="submission" date="2023-07" db="EMBL/GenBank/DDBJ databases">
        <title>Sequencing the genomes of 1000 actinobacteria strains.</title>
        <authorList>
            <person name="Klenk H.-P."/>
        </authorList>
    </citation>
    <scope>NUCLEOTIDE SEQUENCE [LARGE SCALE GENOMIC DNA]</scope>
    <source>
        <strain evidence="2 3">DSM 20167</strain>
    </source>
</reference>
<evidence type="ECO:0008006" key="4">
    <source>
        <dbReference type="Google" id="ProtNLM"/>
    </source>
</evidence>